<comment type="similarity">
    <text evidence="1">Belongs to the N(4)/N(6)-methyltransferase family.</text>
</comment>
<dbReference type="GO" id="GO:0032259">
    <property type="term" value="P:methylation"/>
    <property type="evidence" value="ECO:0007669"/>
    <property type="project" value="UniProtKB-KW"/>
</dbReference>
<dbReference type="GO" id="GO:0003677">
    <property type="term" value="F:DNA binding"/>
    <property type="evidence" value="ECO:0007669"/>
    <property type="project" value="InterPro"/>
</dbReference>
<dbReference type="PROSITE" id="PS00092">
    <property type="entry name" value="N6_MTASE"/>
    <property type="match status" value="1"/>
</dbReference>
<protein>
    <submittedName>
        <fullName evidence="7">Site-specific DNA-methyltransferase</fullName>
    </submittedName>
</protein>
<keyword evidence="2" id="KW-0489">Methyltransferase</keyword>
<proteinExistence type="inferred from homology"/>
<dbReference type="Gene3D" id="3.40.50.150">
    <property type="entry name" value="Vaccinia Virus protein VP39"/>
    <property type="match status" value="1"/>
</dbReference>
<keyword evidence="4" id="KW-0949">S-adenosyl-L-methionine</keyword>
<name>A0A9D1NFU6_9FIRM</name>
<dbReference type="SUPFAM" id="SSF53335">
    <property type="entry name" value="S-adenosyl-L-methionine-dependent methyltransferases"/>
    <property type="match status" value="1"/>
</dbReference>
<evidence type="ECO:0000256" key="4">
    <source>
        <dbReference type="ARBA" id="ARBA00022691"/>
    </source>
</evidence>
<accession>A0A9D1NFU6</accession>
<evidence type="ECO:0000256" key="5">
    <source>
        <dbReference type="ARBA" id="ARBA00022747"/>
    </source>
</evidence>
<dbReference type="InterPro" id="IPR002295">
    <property type="entry name" value="N4/N6-MTase_EcoPI_Mod-like"/>
</dbReference>
<reference evidence="7" key="2">
    <citation type="journal article" date="2021" name="PeerJ">
        <title>Extensive microbial diversity within the chicken gut microbiome revealed by metagenomics and culture.</title>
        <authorList>
            <person name="Gilroy R."/>
            <person name="Ravi A."/>
            <person name="Getino M."/>
            <person name="Pursley I."/>
            <person name="Horton D.L."/>
            <person name="Alikhan N.F."/>
            <person name="Baker D."/>
            <person name="Gharbi K."/>
            <person name="Hall N."/>
            <person name="Watson M."/>
            <person name="Adriaenssens E.M."/>
            <person name="Foster-Nyarko E."/>
            <person name="Jarju S."/>
            <person name="Secka A."/>
            <person name="Antonio M."/>
            <person name="Oren A."/>
            <person name="Chaudhuri R.R."/>
            <person name="La Ragione R."/>
            <person name="Hildebrand F."/>
            <person name="Pallen M.J."/>
        </authorList>
    </citation>
    <scope>NUCLEOTIDE SEQUENCE</scope>
    <source>
        <strain evidence="7">CHK186-9395</strain>
    </source>
</reference>
<evidence type="ECO:0000313" key="8">
    <source>
        <dbReference type="Proteomes" id="UP000886861"/>
    </source>
</evidence>
<dbReference type="Proteomes" id="UP000886861">
    <property type="component" value="Unassembled WGS sequence"/>
</dbReference>
<keyword evidence="3" id="KW-0808">Transferase</keyword>
<dbReference type="GO" id="GO:0008170">
    <property type="term" value="F:N-methyltransferase activity"/>
    <property type="evidence" value="ECO:0007669"/>
    <property type="project" value="InterPro"/>
</dbReference>
<dbReference type="AlphaFoldDB" id="A0A9D1NFU6"/>
<dbReference type="InterPro" id="IPR002052">
    <property type="entry name" value="DNA_methylase_N6_adenine_CS"/>
</dbReference>
<comment type="caution">
    <text evidence="7">The sequence shown here is derived from an EMBL/GenBank/DDBJ whole genome shotgun (WGS) entry which is preliminary data.</text>
</comment>
<dbReference type="EMBL" id="DVOJ01000015">
    <property type="protein sequence ID" value="HIV01756.1"/>
    <property type="molecule type" value="Genomic_DNA"/>
</dbReference>
<reference evidence="7" key="1">
    <citation type="submission" date="2020-10" db="EMBL/GenBank/DDBJ databases">
        <authorList>
            <person name="Gilroy R."/>
        </authorList>
    </citation>
    <scope>NUCLEOTIDE SEQUENCE</scope>
    <source>
        <strain evidence="7">CHK186-9395</strain>
    </source>
</reference>
<organism evidence="7 8">
    <name type="scientific">Candidatus Caccopulliclostridium gallistercoris</name>
    <dbReference type="NCBI Taxonomy" id="2840719"/>
    <lineage>
        <taxon>Bacteria</taxon>
        <taxon>Bacillati</taxon>
        <taxon>Bacillota</taxon>
        <taxon>Clostridia</taxon>
        <taxon>Candidatus Caccopulliclostridium</taxon>
    </lineage>
</organism>
<evidence type="ECO:0000259" key="6">
    <source>
        <dbReference type="Pfam" id="PF01555"/>
    </source>
</evidence>
<evidence type="ECO:0000256" key="1">
    <source>
        <dbReference type="ARBA" id="ARBA00006594"/>
    </source>
</evidence>
<dbReference type="PRINTS" id="PR00506">
    <property type="entry name" value="D21N6MTFRASE"/>
</dbReference>
<evidence type="ECO:0000313" key="7">
    <source>
        <dbReference type="EMBL" id="HIV01756.1"/>
    </source>
</evidence>
<evidence type="ECO:0000256" key="2">
    <source>
        <dbReference type="ARBA" id="ARBA00022603"/>
    </source>
</evidence>
<dbReference type="Pfam" id="PF01555">
    <property type="entry name" value="N6_N4_Mtase"/>
    <property type="match status" value="1"/>
</dbReference>
<dbReference type="InterPro" id="IPR002941">
    <property type="entry name" value="DNA_methylase_N4/N6"/>
</dbReference>
<keyword evidence="5" id="KW-0680">Restriction system</keyword>
<feature type="domain" description="DNA methylase N-4/N-6" evidence="6">
    <location>
        <begin position="121"/>
        <end position="464"/>
    </location>
</feature>
<dbReference type="InterPro" id="IPR029063">
    <property type="entry name" value="SAM-dependent_MTases_sf"/>
</dbReference>
<dbReference type="GO" id="GO:0009307">
    <property type="term" value="P:DNA restriction-modification system"/>
    <property type="evidence" value="ECO:0007669"/>
    <property type="project" value="UniProtKB-KW"/>
</dbReference>
<gene>
    <name evidence="7" type="ORF">IAA62_04310</name>
</gene>
<sequence length="682" mass="78435">MNKLKMQSENLVDENVEKIAKLFPNCVTEGKDENGQVTKLVDFDLLKQELSKVVVDGNDERYTLNWAGKKQAILTANSPINATLRPCREESVDFDNTKNLYIEGDNLDVLKLLRETYLNKIKMIYIDPPYNTGNDFVYNDDFASSSDEYLQNSKSYDEDGNRMVQNLESNGRFHSDWLSMMYPRLKLARDLLTDDGCVAISLDDNEQSNLIKICDEIFGNRNRIAILKILSNPRGRQSSEFFAESGEYVTIYAKNANNVKVLGESLDDETIKTYNKTDEFGKRYRDMGLRKRGADSKREDSPTLYFPIYYNIQTKDISTTKKDGYIEIIPKLEDGSDGRWRWSKQKVEKDKSLLYCREVKRNNNFEYDIFEKSYLEKDSTTKSKDFWIEKEINYDRSSQELRELFDMRLFDYAKPLYLIKKLLNRIVENDKNTTILDFFSGSATTAHAVMQLNAEDGGNRKFIMVQLPEKCDEKSEAYKAGYKNICEIGKERIRRAGQKIAMDLAGQELTNRQQEIIDALNSNPDTIQAINNMRDKKIGESSGKCPIDIGFRVLKLDSSNMKDVYYSPSDTEQTNLLDLVSNIKEDRSPEDLLFQVMLDMGVILSSEIKTLDIKGKKVFNVNDGNLVCCFDENLTDEVVTEIAKMQPLYAVFRDSSMSSDSVAVNFDQIFDTYSPSTTRKII</sequence>
<evidence type="ECO:0000256" key="3">
    <source>
        <dbReference type="ARBA" id="ARBA00022679"/>
    </source>
</evidence>
<dbReference type="PIRSF" id="PIRSF015855">
    <property type="entry name" value="TypeIII_Mtase_mKpnI"/>
    <property type="match status" value="1"/>
</dbReference>